<proteinExistence type="predicted"/>
<accession>A0A9P7V5W7</accession>
<dbReference type="OrthoDB" id="5319015at2759"/>
<dbReference type="AlphaFoldDB" id="A0A9P7V5W7"/>
<protein>
    <recommendedName>
        <fullName evidence="1">Mmc1 C-terminal domain-containing protein</fullName>
    </recommendedName>
</protein>
<feature type="domain" description="Mmc1 C-terminal" evidence="1">
    <location>
        <begin position="308"/>
        <end position="486"/>
    </location>
</feature>
<evidence type="ECO:0000259" key="1">
    <source>
        <dbReference type="Pfam" id="PF23868"/>
    </source>
</evidence>
<dbReference type="GeneID" id="66116241"/>
<name>A0A9P7V5W7_9ASCO</name>
<evidence type="ECO:0000313" key="3">
    <source>
        <dbReference type="Proteomes" id="UP000790833"/>
    </source>
</evidence>
<reference evidence="2" key="1">
    <citation type="submission" date="2021-03" db="EMBL/GenBank/DDBJ databases">
        <authorList>
            <person name="Palmer J.M."/>
        </authorList>
    </citation>
    <scope>NUCLEOTIDE SEQUENCE</scope>
    <source>
        <strain evidence="2">ARV_011</strain>
    </source>
</reference>
<dbReference type="Pfam" id="PF23868">
    <property type="entry name" value="Mmc1_C"/>
    <property type="match status" value="1"/>
</dbReference>
<dbReference type="PANTHER" id="PTHR38644:SF1">
    <property type="entry name" value="EXPRESSED PROTEIN"/>
    <property type="match status" value="1"/>
</dbReference>
<gene>
    <name evidence="2" type="ORF">KQ657_002867</name>
</gene>
<dbReference type="RefSeq" id="XP_043047283.1">
    <property type="nucleotide sequence ID" value="XM_043193614.1"/>
</dbReference>
<dbReference type="Proteomes" id="UP000790833">
    <property type="component" value="Unassembled WGS sequence"/>
</dbReference>
<sequence>MISRVSSTRTWVARVSRTIRWNSTKPLGSSTIREYMKLYQNHFSKDVITNKQIDSYLALEKNPAGPIKVGILYDDTQALENSKIIECLLADPLSDNNSRILEQICQRSKHGVINTFTFDNGEVEHNTSNENDVYRVPSPILSANYRSPYMKNNIVDIELLEIINTLQIPQCDFYINVTSDLPRTLTDYSKKSQLQSLITIVDNEEFTPTSNPETPFSLTNEDPIIKVNTKLSLDGINLFSEMQAKAALEFLNAMQSSNIYELFKVIGHFLRPEHLLLFLRKSIENNIAYYNVLQLEIDHIYSEIKSVDITSFSGSMHSELQAEFIPNTTKFFRTSLSWWKLYLKNDNVEYCLKDYFAQSFMPKSIENYNFLRGQIVSKLETQKYGDYNDLHPSIHNPLMVMKNQLVNQRIESEIQPVVFKTLLRGLTYYQLPISVIAFLGYQYFGISGNASLALGLLGWTLGFNQVASTWEKFSSKWLQNLYEDIRMCLGKECIENGLYKELATKYNQEIELYNLKQEILKGIHVHK</sequence>
<organism evidence="2 3">
    <name type="scientific">Scheffersomyces spartinae</name>
    <dbReference type="NCBI Taxonomy" id="45513"/>
    <lineage>
        <taxon>Eukaryota</taxon>
        <taxon>Fungi</taxon>
        <taxon>Dikarya</taxon>
        <taxon>Ascomycota</taxon>
        <taxon>Saccharomycotina</taxon>
        <taxon>Pichiomycetes</taxon>
        <taxon>Debaryomycetaceae</taxon>
        <taxon>Scheffersomyces</taxon>
    </lineage>
</organism>
<dbReference type="EMBL" id="JAHMUF010000024">
    <property type="protein sequence ID" value="KAG7191731.1"/>
    <property type="molecule type" value="Genomic_DNA"/>
</dbReference>
<comment type="caution">
    <text evidence="2">The sequence shown here is derived from an EMBL/GenBank/DDBJ whole genome shotgun (WGS) entry which is preliminary data.</text>
</comment>
<keyword evidence="3" id="KW-1185">Reference proteome</keyword>
<dbReference type="InterPro" id="IPR056196">
    <property type="entry name" value="Mmc1_C"/>
</dbReference>
<evidence type="ECO:0000313" key="2">
    <source>
        <dbReference type="EMBL" id="KAG7191731.1"/>
    </source>
</evidence>
<dbReference type="PANTHER" id="PTHR38644">
    <property type="entry name" value="EXPRESSED PROTEIN"/>
    <property type="match status" value="1"/>
</dbReference>